<dbReference type="GO" id="GO:0006629">
    <property type="term" value="P:lipid metabolic process"/>
    <property type="evidence" value="ECO:0007669"/>
    <property type="project" value="InterPro"/>
</dbReference>
<dbReference type="PROSITE" id="PS51704">
    <property type="entry name" value="GP_PDE"/>
    <property type="match status" value="1"/>
</dbReference>
<keyword evidence="8" id="KW-0472">Membrane</keyword>
<keyword evidence="5" id="KW-0378">Hydrolase</keyword>
<protein>
    <recommendedName>
        <fullName evidence="2">glycerophosphodiester phosphodiesterase</fullName>
        <ecNumber evidence="2">3.1.4.46</ecNumber>
    </recommendedName>
</protein>
<dbReference type="EC" id="3.1.4.46" evidence="2"/>
<dbReference type="EMBL" id="HBIZ01010793">
    <property type="protein sequence ID" value="CAE0753811.1"/>
    <property type="molecule type" value="Transcribed_RNA"/>
</dbReference>
<dbReference type="InterPro" id="IPR017946">
    <property type="entry name" value="PLC-like_Pdiesterase_TIM-brl"/>
</dbReference>
<dbReference type="PANTHER" id="PTHR43620">
    <property type="entry name" value="GLYCEROPHOSPHORYL DIESTER PHOSPHODIESTERASE"/>
    <property type="match status" value="1"/>
</dbReference>
<keyword evidence="8" id="KW-1133">Transmembrane helix</keyword>
<organism evidence="10">
    <name type="scientific">Chrysotila carterae</name>
    <name type="common">Marine alga</name>
    <name type="synonym">Syracosphaera carterae</name>
    <dbReference type="NCBI Taxonomy" id="13221"/>
    <lineage>
        <taxon>Eukaryota</taxon>
        <taxon>Haptista</taxon>
        <taxon>Haptophyta</taxon>
        <taxon>Prymnesiophyceae</taxon>
        <taxon>Isochrysidales</taxon>
        <taxon>Isochrysidaceae</taxon>
        <taxon>Chrysotila</taxon>
    </lineage>
</organism>
<evidence type="ECO:0000256" key="4">
    <source>
        <dbReference type="ARBA" id="ARBA00022798"/>
    </source>
</evidence>
<dbReference type="Gene3D" id="3.20.20.190">
    <property type="entry name" value="Phosphatidylinositol (PI) phosphodiesterase"/>
    <property type="match status" value="1"/>
</dbReference>
<dbReference type="InterPro" id="IPR030395">
    <property type="entry name" value="GP_PDE_dom"/>
</dbReference>
<proteinExistence type="inferred from homology"/>
<evidence type="ECO:0000256" key="6">
    <source>
        <dbReference type="ARBA" id="ARBA00047512"/>
    </source>
</evidence>
<dbReference type="AlphaFoldDB" id="A0A7S4EV43"/>
<keyword evidence="4" id="KW-0319">Glycerol metabolism</keyword>
<keyword evidence="8" id="KW-0812">Transmembrane</keyword>
<reference evidence="10" key="1">
    <citation type="submission" date="2021-01" db="EMBL/GenBank/DDBJ databases">
        <authorList>
            <person name="Corre E."/>
            <person name="Pelletier E."/>
            <person name="Niang G."/>
            <person name="Scheremetjew M."/>
            <person name="Finn R."/>
            <person name="Kale V."/>
            <person name="Holt S."/>
            <person name="Cochrane G."/>
            <person name="Meng A."/>
            <person name="Brown T."/>
            <person name="Cohen L."/>
        </authorList>
    </citation>
    <scope>NUCLEOTIDE SEQUENCE</scope>
    <source>
        <strain evidence="10">CCMP645</strain>
    </source>
</reference>
<name>A0A7S4EV43_CHRCT</name>
<sequence length="426" mass="45695">MGTVRVHGPTELLPQIIAHRGGAPRLIPEHSLAAYAIGAEQGAHYIEPDLQVSRDGMLFCMHDSKLGATTNIATRRDFASRRRTPSSTGSFPVSTESESGSGTVENEGLGDWLVEDFDASELLDLQLRPRECMETAANTSHRNCAVGSLPGAQFDFRQRPVLFREMLQLTKQLSLKLGRQIGVAPETKRAKFYRARGVQFEKALLHELHSAGFLTLKRGVYATAANSPGRVILQSMDETSLRIMRNATDSSVRIVQGMSEGDDLSPASFSAIASYAHGVALPLDVLESHDDAGKQVVSSARAHGLQLLAWTLRNDAKRHALALELELDAVFSDDVASSAAFFAAAHGLCGAACVAAGPAERLIDGLDQLAEGMHLPAPMGSAAALLLAAATTGAFVALGLLSCYRNRSARTRTVFGGHQFQFVYSQ</sequence>
<evidence type="ECO:0000256" key="5">
    <source>
        <dbReference type="ARBA" id="ARBA00022801"/>
    </source>
</evidence>
<feature type="compositionally biased region" description="Low complexity" evidence="7">
    <location>
        <begin position="93"/>
        <end position="105"/>
    </location>
</feature>
<evidence type="ECO:0000256" key="8">
    <source>
        <dbReference type="SAM" id="Phobius"/>
    </source>
</evidence>
<keyword evidence="3" id="KW-0732">Signal</keyword>
<dbReference type="SUPFAM" id="SSF51695">
    <property type="entry name" value="PLC-like phosphodiesterases"/>
    <property type="match status" value="1"/>
</dbReference>
<feature type="region of interest" description="Disordered" evidence="7">
    <location>
        <begin position="76"/>
        <end position="105"/>
    </location>
</feature>
<evidence type="ECO:0000256" key="1">
    <source>
        <dbReference type="ARBA" id="ARBA00007277"/>
    </source>
</evidence>
<evidence type="ECO:0000256" key="7">
    <source>
        <dbReference type="SAM" id="MobiDB-lite"/>
    </source>
</evidence>
<feature type="transmembrane region" description="Helical" evidence="8">
    <location>
        <begin position="382"/>
        <end position="404"/>
    </location>
</feature>
<evidence type="ECO:0000256" key="2">
    <source>
        <dbReference type="ARBA" id="ARBA00012247"/>
    </source>
</evidence>
<feature type="domain" description="GP-PDE" evidence="9">
    <location>
        <begin position="14"/>
        <end position="342"/>
    </location>
</feature>
<dbReference type="Pfam" id="PF03009">
    <property type="entry name" value="GDPD"/>
    <property type="match status" value="1"/>
</dbReference>
<gene>
    <name evidence="10" type="ORF">PCAR00345_LOCUS6398</name>
</gene>
<dbReference type="GO" id="GO:0008889">
    <property type="term" value="F:glycerophosphodiester phosphodiesterase activity"/>
    <property type="evidence" value="ECO:0007669"/>
    <property type="project" value="UniProtKB-EC"/>
</dbReference>
<evidence type="ECO:0000259" key="9">
    <source>
        <dbReference type="PROSITE" id="PS51704"/>
    </source>
</evidence>
<evidence type="ECO:0000313" key="10">
    <source>
        <dbReference type="EMBL" id="CAE0753811.1"/>
    </source>
</evidence>
<dbReference type="PANTHER" id="PTHR43620:SF7">
    <property type="entry name" value="GLYCEROPHOSPHODIESTER PHOSPHODIESTERASE GDPD5-RELATED"/>
    <property type="match status" value="1"/>
</dbReference>
<comment type="similarity">
    <text evidence="1">Belongs to the glycerophosphoryl diester phosphodiesterase family.</text>
</comment>
<accession>A0A7S4EV43</accession>
<dbReference type="GO" id="GO:0006071">
    <property type="term" value="P:glycerol metabolic process"/>
    <property type="evidence" value="ECO:0007669"/>
    <property type="project" value="UniProtKB-KW"/>
</dbReference>
<evidence type="ECO:0000256" key="3">
    <source>
        <dbReference type="ARBA" id="ARBA00022729"/>
    </source>
</evidence>
<comment type="catalytic activity">
    <reaction evidence="6">
        <text>a sn-glycero-3-phosphodiester + H2O = an alcohol + sn-glycerol 3-phosphate + H(+)</text>
        <dbReference type="Rhea" id="RHEA:12969"/>
        <dbReference type="ChEBI" id="CHEBI:15377"/>
        <dbReference type="ChEBI" id="CHEBI:15378"/>
        <dbReference type="ChEBI" id="CHEBI:30879"/>
        <dbReference type="ChEBI" id="CHEBI:57597"/>
        <dbReference type="ChEBI" id="CHEBI:83408"/>
        <dbReference type="EC" id="3.1.4.46"/>
    </reaction>
</comment>